<proteinExistence type="predicted"/>
<dbReference type="EMBL" id="SPUK01000005">
    <property type="protein sequence ID" value="TQV96760.1"/>
    <property type="molecule type" value="Genomic_DNA"/>
</dbReference>
<comment type="caution">
    <text evidence="1">The sequence shown here is derived from an EMBL/GenBank/DDBJ whole genome shotgun (WGS) entry which is preliminary data.</text>
</comment>
<organism evidence="1 2">
    <name type="scientific">Cordyceps javanica</name>
    <dbReference type="NCBI Taxonomy" id="43265"/>
    <lineage>
        <taxon>Eukaryota</taxon>
        <taxon>Fungi</taxon>
        <taxon>Dikarya</taxon>
        <taxon>Ascomycota</taxon>
        <taxon>Pezizomycotina</taxon>
        <taxon>Sordariomycetes</taxon>
        <taxon>Hypocreomycetidae</taxon>
        <taxon>Hypocreales</taxon>
        <taxon>Cordycipitaceae</taxon>
        <taxon>Cordyceps</taxon>
    </lineage>
</organism>
<accession>A0A545V4W8</accession>
<dbReference type="Proteomes" id="UP000315783">
    <property type="component" value="Unassembled WGS sequence"/>
</dbReference>
<evidence type="ECO:0000313" key="2">
    <source>
        <dbReference type="Proteomes" id="UP000315783"/>
    </source>
</evidence>
<reference evidence="1 2" key="1">
    <citation type="journal article" date="2019" name="Appl. Microbiol. Biotechnol.">
        <title>Genome sequence of Isaria javanica and comparative genome analysis insights into family S53 peptidase evolution in fungal entomopathogens.</title>
        <authorList>
            <person name="Lin R."/>
            <person name="Zhang X."/>
            <person name="Xin B."/>
            <person name="Zou M."/>
            <person name="Gao Y."/>
            <person name="Qin F."/>
            <person name="Hu Q."/>
            <person name="Xie B."/>
            <person name="Cheng X."/>
        </authorList>
    </citation>
    <scope>NUCLEOTIDE SEQUENCE [LARGE SCALE GENOMIC DNA]</scope>
    <source>
        <strain evidence="1 2">IJ1G</strain>
    </source>
</reference>
<protein>
    <submittedName>
        <fullName evidence="1">Uncharacterized protein</fullName>
    </submittedName>
</protein>
<sequence length="108" mass="12492">MQPWSKRLPNKPQIVFEAYGLATSPETAQADMLNWPDFFGTWCMGKRVPFEMNDSEPMIRSCYWALSPLVFDTIANTAEASTWLTKYRLVIHQCKSTWRRSESTRAAP</sequence>
<gene>
    <name evidence="1" type="ORF">IF1G_04000</name>
</gene>
<dbReference type="AlphaFoldDB" id="A0A545V4W8"/>
<name>A0A545V4W8_9HYPO</name>
<evidence type="ECO:0000313" key="1">
    <source>
        <dbReference type="EMBL" id="TQV96760.1"/>
    </source>
</evidence>
<keyword evidence="2" id="KW-1185">Reference proteome</keyword>